<reference evidence="1" key="1">
    <citation type="submission" date="2021-06" db="EMBL/GenBank/DDBJ databases">
        <authorList>
            <person name="Kallberg Y."/>
            <person name="Tangrot J."/>
            <person name="Rosling A."/>
        </authorList>
    </citation>
    <scope>NUCLEOTIDE SEQUENCE</scope>
    <source>
        <strain evidence="1">UK204</strain>
    </source>
</reference>
<name>A0A9N9EG47_9GLOM</name>
<sequence length="200" mass="23382">QAELMRKINVESDTIRMVEVVKEVINKLHKTGKIISPKDIIQVYCHLKCDNEKLILMKIYNENLSVLNECTLQRQTTTKELYLLQMVNIAELAILMKLYCGALDQMQADKVRLYDIAISFETLDNEIGNNKTNQNLEDLELEEEYITTEQDWQNRLYEWKEILNEEESVERENINIQENGGMVEELLVDYTHPAIDIAAK</sequence>
<organism evidence="1 2">
    <name type="scientific">Funneliformis caledonium</name>
    <dbReference type="NCBI Taxonomy" id="1117310"/>
    <lineage>
        <taxon>Eukaryota</taxon>
        <taxon>Fungi</taxon>
        <taxon>Fungi incertae sedis</taxon>
        <taxon>Mucoromycota</taxon>
        <taxon>Glomeromycotina</taxon>
        <taxon>Glomeromycetes</taxon>
        <taxon>Glomerales</taxon>
        <taxon>Glomeraceae</taxon>
        <taxon>Funneliformis</taxon>
    </lineage>
</organism>
<keyword evidence="2" id="KW-1185">Reference proteome</keyword>
<feature type="non-terminal residue" evidence="1">
    <location>
        <position position="200"/>
    </location>
</feature>
<proteinExistence type="predicted"/>
<evidence type="ECO:0000313" key="2">
    <source>
        <dbReference type="Proteomes" id="UP000789570"/>
    </source>
</evidence>
<dbReference type="OrthoDB" id="2443684at2759"/>
<gene>
    <name evidence="1" type="ORF">FCALED_LOCUS12102</name>
</gene>
<comment type="caution">
    <text evidence="1">The sequence shown here is derived from an EMBL/GenBank/DDBJ whole genome shotgun (WGS) entry which is preliminary data.</text>
</comment>
<accession>A0A9N9EG47</accession>
<dbReference type="Proteomes" id="UP000789570">
    <property type="component" value="Unassembled WGS sequence"/>
</dbReference>
<dbReference type="EMBL" id="CAJVPQ010005592">
    <property type="protein sequence ID" value="CAG8672689.1"/>
    <property type="molecule type" value="Genomic_DNA"/>
</dbReference>
<protein>
    <submittedName>
        <fullName evidence="1">3705_t:CDS:1</fullName>
    </submittedName>
</protein>
<dbReference type="AlphaFoldDB" id="A0A9N9EG47"/>
<evidence type="ECO:0000313" key="1">
    <source>
        <dbReference type="EMBL" id="CAG8672689.1"/>
    </source>
</evidence>